<protein>
    <recommendedName>
        <fullName evidence="12">J domain-containing protein</fullName>
    </recommendedName>
</protein>
<dbReference type="Gene3D" id="2.10.230.10">
    <property type="entry name" value="Heat shock protein DnaJ, cysteine-rich domain"/>
    <property type="match status" value="1"/>
</dbReference>
<sequence>MAASAPFHGAAEEQEVDLYELLSVDRDASQEQIKKAYRKAALRYHPDKVPAEQRQESEIKFKEMTSAYEILSDEEKRHLYDTHGMAAFDGSRGAGAGVNLDDILSQMFGFDVGGPGRPQRPRKGPNDEQEYKVTLEELYKGKTVKFVANKQVVCAHCKGSGGKEKAKPNKCDRCKGNGKIEALRQIGPGMIGREAVICDHCHGSGQVFKDKDRCKKCKGKRTVQEKKALEMYIPRGSLQGERIVLEGEADQTPDQMPGDIIFTLEEEHHETFSRIGNDLSAELNITLGEALTGFSRVVLTHLDGRGISISRPRGKVLRPGDCLKVEGEGMPLKRGESRGDLYLLVNIEFPEDDWIKDDAAYEALSKMLPAPNAPIRADEVDEVEYEEGADMDRMGEDSGDPRFANEWEDEDGGEEVPTQCQTQ</sequence>
<feature type="domain" description="CR-type" evidence="9">
    <location>
        <begin position="141"/>
        <end position="226"/>
    </location>
</feature>
<accession>A0A2C5ZAW1</accession>
<evidence type="ECO:0000256" key="4">
    <source>
        <dbReference type="ARBA" id="ARBA00022833"/>
    </source>
</evidence>
<dbReference type="InterPro" id="IPR008971">
    <property type="entry name" value="HSP40/DnaJ_pept-bd"/>
</dbReference>
<proteinExistence type="inferred from homology"/>
<keyword evidence="4 6" id="KW-0862">Zinc</keyword>
<evidence type="ECO:0000259" key="8">
    <source>
        <dbReference type="PROSITE" id="PS50076"/>
    </source>
</evidence>
<dbReference type="InterPro" id="IPR012724">
    <property type="entry name" value="DnaJ"/>
</dbReference>
<dbReference type="PROSITE" id="PS00636">
    <property type="entry name" value="DNAJ_1"/>
    <property type="match status" value="1"/>
</dbReference>
<dbReference type="InterPro" id="IPR036410">
    <property type="entry name" value="HSP_DnaJ_Cys-rich_dom_sf"/>
</dbReference>
<feature type="zinc finger region" description="CR-type" evidence="6">
    <location>
        <begin position="141"/>
        <end position="226"/>
    </location>
</feature>
<feature type="compositionally biased region" description="Basic and acidic residues" evidence="7">
    <location>
        <begin position="390"/>
        <end position="405"/>
    </location>
</feature>
<dbReference type="SMART" id="SM00271">
    <property type="entry name" value="DnaJ"/>
    <property type="match status" value="1"/>
</dbReference>
<dbReference type="SUPFAM" id="SSF46565">
    <property type="entry name" value="Chaperone J-domain"/>
    <property type="match status" value="1"/>
</dbReference>
<keyword evidence="11" id="KW-1185">Reference proteome</keyword>
<dbReference type="STRING" id="2004952.A0A2C5ZAW1"/>
<dbReference type="PROSITE" id="PS51188">
    <property type="entry name" value="ZF_CR"/>
    <property type="match status" value="1"/>
</dbReference>
<feature type="region of interest" description="Disordered" evidence="7">
    <location>
        <begin position="374"/>
        <end position="423"/>
    </location>
</feature>
<evidence type="ECO:0000256" key="1">
    <source>
        <dbReference type="ARBA" id="ARBA00022723"/>
    </source>
</evidence>
<keyword evidence="1 6" id="KW-0479">Metal-binding</keyword>
<dbReference type="FunFam" id="2.10.230.10:FF:000001">
    <property type="entry name" value="DnaJ subfamily A member 2"/>
    <property type="match status" value="1"/>
</dbReference>
<dbReference type="PRINTS" id="PR00625">
    <property type="entry name" value="JDOMAIN"/>
</dbReference>
<evidence type="ECO:0000313" key="10">
    <source>
        <dbReference type="EMBL" id="PHH77013.1"/>
    </source>
</evidence>
<feature type="compositionally biased region" description="Acidic residues" evidence="7">
    <location>
        <begin position="379"/>
        <end position="389"/>
    </location>
</feature>
<evidence type="ECO:0008006" key="12">
    <source>
        <dbReference type="Google" id="ProtNLM"/>
    </source>
</evidence>
<dbReference type="Pfam" id="PF01556">
    <property type="entry name" value="DnaJ_C"/>
    <property type="match status" value="1"/>
</dbReference>
<organism evidence="10 11">
    <name type="scientific">Ophiocordyceps camponoti-rufipedis</name>
    <dbReference type="NCBI Taxonomy" id="2004952"/>
    <lineage>
        <taxon>Eukaryota</taxon>
        <taxon>Fungi</taxon>
        <taxon>Dikarya</taxon>
        <taxon>Ascomycota</taxon>
        <taxon>Pezizomycotina</taxon>
        <taxon>Sordariomycetes</taxon>
        <taxon>Hypocreomycetidae</taxon>
        <taxon>Hypocreales</taxon>
        <taxon>Ophiocordycipitaceae</taxon>
        <taxon>Ophiocordyceps</taxon>
    </lineage>
</organism>
<comment type="caution">
    <text evidence="10">The sequence shown here is derived from an EMBL/GenBank/DDBJ whole genome shotgun (WGS) entry which is preliminary data.</text>
</comment>
<dbReference type="InterPro" id="IPR018253">
    <property type="entry name" value="DnaJ_domain_CS"/>
</dbReference>
<dbReference type="Proteomes" id="UP000226431">
    <property type="component" value="Unassembled WGS sequence"/>
</dbReference>
<gene>
    <name evidence="10" type="ORF">CDD80_1000</name>
</gene>
<evidence type="ECO:0000256" key="7">
    <source>
        <dbReference type="SAM" id="MobiDB-lite"/>
    </source>
</evidence>
<dbReference type="OrthoDB" id="550424at2759"/>
<evidence type="ECO:0000256" key="2">
    <source>
        <dbReference type="ARBA" id="ARBA00022737"/>
    </source>
</evidence>
<dbReference type="InterPro" id="IPR001305">
    <property type="entry name" value="HSP_DnaJ_Cys-rich_dom"/>
</dbReference>
<dbReference type="GO" id="GO:0030544">
    <property type="term" value="F:Hsp70 protein binding"/>
    <property type="evidence" value="ECO:0007669"/>
    <property type="project" value="InterPro"/>
</dbReference>
<dbReference type="CDD" id="cd06257">
    <property type="entry name" value="DnaJ"/>
    <property type="match status" value="1"/>
</dbReference>
<dbReference type="CDD" id="cd10719">
    <property type="entry name" value="DnaJ_zf"/>
    <property type="match status" value="1"/>
</dbReference>
<dbReference type="AlphaFoldDB" id="A0A2C5ZAW1"/>
<dbReference type="GO" id="GO:0051082">
    <property type="term" value="F:unfolded protein binding"/>
    <property type="evidence" value="ECO:0007669"/>
    <property type="project" value="InterPro"/>
</dbReference>
<dbReference type="GO" id="GO:0008270">
    <property type="term" value="F:zinc ion binding"/>
    <property type="evidence" value="ECO:0007669"/>
    <property type="project" value="UniProtKB-KW"/>
</dbReference>
<feature type="domain" description="J" evidence="8">
    <location>
        <begin position="17"/>
        <end position="84"/>
    </location>
</feature>
<keyword evidence="5" id="KW-0143">Chaperone</keyword>
<dbReference type="Pfam" id="PF00684">
    <property type="entry name" value="DnaJ_CXXCXGXG"/>
    <property type="match status" value="1"/>
</dbReference>
<dbReference type="GO" id="GO:0005524">
    <property type="term" value="F:ATP binding"/>
    <property type="evidence" value="ECO:0007669"/>
    <property type="project" value="InterPro"/>
</dbReference>
<dbReference type="InterPro" id="IPR001623">
    <property type="entry name" value="DnaJ_domain"/>
</dbReference>
<dbReference type="EMBL" id="NJES01000137">
    <property type="protein sequence ID" value="PHH77013.1"/>
    <property type="molecule type" value="Genomic_DNA"/>
</dbReference>
<keyword evidence="3 6" id="KW-0863">Zinc-finger</keyword>
<dbReference type="Gene3D" id="2.60.260.20">
    <property type="entry name" value="Urease metallochaperone UreE, N-terminal domain"/>
    <property type="match status" value="2"/>
</dbReference>
<evidence type="ECO:0000256" key="5">
    <source>
        <dbReference type="ARBA" id="ARBA00023186"/>
    </source>
</evidence>
<dbReference type="GO" id="GO:0009408">
    <property type="term" value="P:response to heat"/>
    <property type="evidence" value="ECO:0007669"/>
    <property type="project" value="InterPro"/>
</dbReference>
<keyword evidence="2" id="KW-0677">Repeat</keyword>
<evidence type="ECO:0000313" key="11">
    <source>
        <dbReference type="Proteomes" id="UP000226431"/>
    </source>
</evidence>
<dbReference type="FunFam" id="2.60.260.20:FF:000003">
    <property type="entry name" value="DnaJ subfamily A member 2"/>
    <property type="match status" value="1"/>
</dbReference>
<reference evidence="10 11" key="1">
    <citation type="submission" date="2017-06" db="EMBL/GenBank/DDBJ databases">
        <title>Ant-infecting Ophiocordyceps genomes reveal a high diversity of potential behavioral manipulation genes and a possible major role for enterotoxins.</title>
        <authorList>
            <person name="De Bekker C."/>
            <person name="Evans H.C."/>
            <person name="Brachmann A."/>
            <person name="Hughes D.P."/>
        </authorList>
    </citation>
    <scope>NUCLEOTIDE SEQUENCE [LARGE SCALE GENOMIC DNA]</scope>
    <source>
        <strain evidence="10 11">Map16</strain>
    </source>
</reference>
<dbReference type="SUPFAM" id="SSF49493">
    <property type="entry name" value="HSP40/DnaJ peptide-binding domain"/>
    <property type="match status" value="2"/>
</dbReference>
<dbReference type="SUPFAM" id="SSF57938">
    <property type="entry name" value="DnaJ/Hsp40 cysteine-rich domain"/>
    <property type="match status" value="1"/>
</dbReference>
<dbReference type="PROSITE" id="PS50076">
    <property type="entry name" value="DNAJ_2"/>
    <property type="match status" value="1"/>
</dbReference>
<evidence type="ECO:0000259" key="9">
    <source>
        <dbReference type="PROSITE" id="PS51188"/>
    </source>
</evidence>
<dbReference type="Pfam" id="PF00226">
    <property type="entry name" value="DnaJ"/>
    <property type="match status" value="1"/>
</dbReference>
<dbReference type="InterPro" id="IPR036869">
    <property type="entry name" value="J_dom_sf"/>
</dbReference>
<dbReference type="PANTHER" id="PTHR43888">
    <property type="entry name" value="DNAJ-LIKE-2, ISOFORM A-RELATED"/>
    <property type="match status" value="1"/>
</dbReference>
<name>A0A2C5ZAW1_9HYPO</name>
<evidence type="ECO:0000256" key="6">
    <source>
        <dbReference type="PROSITE-ProRule" id="PRU00546"/>
    </source>
</evidence>
<dbReference type="HAMAP" id="MF_01152">
    <property type="entry name" value="DnaJ"/>
    <property type="match status" value="1"/>
</dbReference>
<dbReference type="InterPro" id="IPR044713">
    <property type="entry name" value="DNJA1/2-like"/>
</dbReference>
<dbReference type="CDD" id="cd10747">
    <property type="entry name" value="DnaJ_C"/>
    <property type="match status" value="1"/>
</dbReference>
<dbReference type="InterPro" id="IPR002939">
    <property type="entry name" value="DnaJ_C"/>
</dbReference>
<dbReference type="Gene3D" id="1.10.287.110">
    <property type="entry name" value="DnaJ domain"/>
    <property type="match status" value="1"/>
</dbReference>
<dbReference type="GO" id="GO:0006457">
    <property type="term" value="P:protein folding"/>
    <property type="evidence" value="ECO:0007669"/>
    <property type="project" value="InterPro"/>
</dbReference>
<evidence type="ECO:0000256" key="3">
    <source>
        <dbReference type="ARBA" id="ARBA00022771"/>
    </source>
</evidence>